<gene>
    <name evidence="2" type="ORF">FGLOB1_8524</name>
</gene>
<evidence type="ECO:0000313" key="2">
    <source>
        <dbReference type="EMBL" id="KAF5704433.1"/>
    </source>
</evidence>
<protein>
    <submittedName>
        <fullName evidence="2">Uncharacterized protein</fullName>
    </submittedName>
</protein>
<name>A0A8H5Y259_9HYPO</name>
<feature type="region of interest" description="Disordered" evidence="1">
    <location>
        <begin position="73"/>
        <end position="92"/>
    </location>
</feature>
<organism evidence="2 3">
    <name type="scientific">Fusarium globosum</name>
    <dbReference type="NCBI Taxonomy" id="78864"/>
    <lineage>
        <taxon>Eukaryota</taxon>
        <taxon>Fungi</taxon>
        <taxon>Dikarya</taxon>
        <taxon>Ascomycota</taxon>
        <taxon>Pezizomycotina</taxon>
        <taxon>Sordariomycetes</taxon>
        <taxon>Hypocreomycetidae</taxon>
        <taxon>Hypocreales</taxon>
        <taxon>Nectriaceae</taxon>
        <taxon>Fusarium</taxon>
        <taxon>Fusarium fujikuroi species complex</taxon>
    </lineage>
</organism>
<keyword evidence="3" id="KW-1185">Reference proteome</keyword>
<accession>A0A8H5Y259</accession>
<comment type="caution">
    <text evidence="2">The sequence shown here is derived from an EMBL/GenBank/DDBJ whole genome shotgun (WGS) entry which is preliminary data.</text>
</comment>
<evidence type="ECO:0000313" key="3">
    <source>
        <dbReference type="Proteomes" id="UP000532311"/>
    </source>
</evidence>
<sequence length="124" mass="13793">MSPLVARVARSAVVLRPLPATQRGLRTSSILRDSEPYQAKPPKQNQNHNKILVAGALAIGGGFWWFYRGEQSGSSTAKTTQVKRHDDDGDGNKGMWMGRDLAFAFWAESFSLQKYTLNGGMSYW</sequence>
<dbReference type="AlphaFoldDB" id="A0A8H5Y259"/>
<feature type="region of interest" description="Disordered" evidence="1">
    <location>
        <begin position="25"/>
        <end position="46"/>
    </location>
</feature>
<dbReference type="EMBL" id="JAAQPF010000368">
    <property type="protein sequence ID" value="KAF5704433.1"/>
    <property type="molecule type" value="Genomic_DNA"/>
</dbReference>
<proteinExistence type="predicted"/>
<evidence type="ECO:0000256" key="1">
    <source>
        <dbReference type="SAM" id="MobiDB-lite"/>
    </source>
</evidence>
<dbReference type="Proteomes" id="UP000532311">
    <property type="component" value="Unassembled WGS sequence"/>
</dbReference>
<reference evidence="2 3" key="1">
    <citation type="submission" date="2020-05" db="EMBL/GenBank/DDBJ databases">
        <title>Identification and distribution of gene clusters putatively required for synthesis of sphingolipid metabolism inhibitors in phylogenetically diverse species of the filamentous fungus Fusarium.</title>
        <authorList>
            <person name="Kim H.-S."/>
            <person name="Busman M."/>
            <person name="Brown D.W."/>
            <person name="Divon H."/>
            <person name="Uhlig S."/>
            <person name="Proctor R.H."/>
        </authorList>
    </citation>
    <scope>NUCLEOTIDE SEQUENCE [LARGE SCALE GENOMIC DNA]</scope>
    <source>
        <strain evidence="2 3">NRRL 26131</strain>
    </source>
</reference>